<dbReference type="Gene3D" id="1.10.510.10">
    <property type="entry name" value="Transferase(Phosphotransferase) domain 1"/>
    <property type="match status" value="1"/>
</dbReference>
<name>A0A0D2AGD8_9PEZI</name>
<feature type="repeat" description="ANK" evidence="3">
    <location>
        <begin position="1193"/>
        <end position="1225"/>
    </location>
</feature>
<dbReference type="PROSITE" id="PS50297">
    <property type="entry name" value="ANK_REP_REGION"/>
    <property type="match status" value="3"/>
</dbReference>
<proteinExistence type="predicted"/>
<feature type="compositionally biased region" description="Polar residues" evidence="4">
    <location>
        <begin position="2096"/>
        <end position="2110"/>
    </location>
</feature>
<dbReference type="OrthoDB" id="366390at2759"/>
<evidence type="ECO:0000256" key="2">
    <source>
        <dbReference type="ARBA" id="ARBA00023043"/>
    </source>
</evidence>
<accession>A0A0D2AGD8</accession>
<dbReference type="STRING" id="253628.A0A0D2AGD8"/>
<organism evidence="6 7">
    <name type="scientific">Verruconis gallopava</name>
    <dbReference type="NCBI Taxonomy" id="253628"/>
    <lineage>
        <taxon>Eukaryota</taxon>
        <taxon>Fungi</taxon>
        <taxon>Dikarya</taxon>
        <taxon>Ascomycota</taxon>
        <taxon>Pezizomycotina</taxon>
        <taxon>Dothideomycetes</taxon>
        <taxon>Pleosporomycetidae</taxon>
        <taxon>Venturiales</taxon>
        <taxon>Sympoventuriaceae</taxon>
        <taxon>Verruconis</taxon>
    </lineage>
</organism>
<dbReference type="HOGENOM" id="CLU_231671_0_0_1"/>
<dbReference type="Gene3D" id="3.40.50.1820">
    <property type="entry name" value="alpha/beta hydrolase"/>
    <property type="match status" value="1"/>
</dbReference>
<feature type="repeat" description="ANK" evidence="3">
    <location>
        <begin position="1256"/>
        <end position="1288"/>
    </location>
</feature>
<dbReference type="InterPro" id="IPR027417">
    <property type="entry name" value="P-loop_NTPase"/>
</dbReference>
<feature type="region of interest" description="Disordered" evidence="4">
    <location>
        <begin position="2075"/>
        <end position="2159"/>
    </location>
</feature>
<feature type="compositionally biased region" description="Basic and acidic residues" evidence="4">
    <location>
        <begin position="2129"/>
        <end position="2139"/>
    </location>
</feature>
<evidence type="ECO:0000313" key="7">
    <source>
        <dbReference type="Proteomes" id="UP000053259"/>
    </source>
</evidence>
<dbReference type="InParanoid" id="A0A0D2AGD8"/>
<dbReference type="PANTHER" id="PTHR24198:SF165">
    <property type="entry name" value="ANKYRIN REPEAT-CONTAINING PROTEIN-RELATED"/>
    <property type="match status" value="1"/>
</dbReference>
<feature type="domain" description="Protein kinase" evidence="5">
    <location>
        <begin position="1600"/>
        <end position="1916"/>
    </location>
</feature>
<feature type="compositionally biased region" description="Basic residues" evidence="4">
    <location>
        <begin position="2148"/>
        <end position="2159"/>
    </location>
</feature>
<feature type="repeat" description="ANK" evidence="3">
    <location>
        <begin position="1226"/>
        <end position="1247"/>
    </location>
</feature>
<dbReference type="InterPro" id="IPR029058">
    <property type="entry name" value="AB_hydrolase_fold"/>
</dbReference>
<dbReference type="GO" id="GO:0005524">
    <property type="term" value="F:ATP binding"/>
    <property type="evidence" value="ECO:0007669"/>
    <property type="project" value="InterPro"/>
</dbReference>
<dbReference type="Pfam" id="PF12796">
    <property type="entry name" value="Ank_2"/>
    <property type="match status" value="3"/>
</dbReference>
<dbReference type="VEuPathDB" id="FungiDB:PV09_03491"/>
<keyword evidence="7" id="KW-1185">Reference proteome</keyword>
<dbReference type="InterPro" id="IPR056884">
    <property type="entry name" value="NPHP3-like_N"/>
</dbReference>
<dbReference type="InterPro" id="IPR002110">
    <property type="entry name" value="Ankyrin_rpt"/>
</dbReference>
<feature type="region of interest" description="Disordered" evidence="4">
    <location>
        <begin position="2034"/>
        <end position="2059"/>
    </location>
</feature>
<dbReference type="SUPFAM" id="SSF48403">
    <property type="entry name" value="Ankyrin repeat"/>
    <property type="match status" value="1"/>
</dbReference>
<dbReference type="SMART" id="SM00220">
    <property type="entry name" value="S_TKc"/>
    <property type="match status" value="1"/>
</dbReference>
<feature type="repeat" description="ANK" evidence="3">
    <location>
        <begin position="1289"/>
        <end position="1321"/>
    </location>
</feature>
<keyword evidence="2 3" id="KW-0040">ANK repeat</keyword>
<evidence type="ECO:0000256" key="4">
    <source>
        <dbReference type="SAM" id="MobiDB-lite"/>
    </source>
</evidence>
<dbReference type="Proteomes" id="UP000053259">
    <property type="component" value="Unassembled WGS sequence"/>
</dbReference>
<evidence type="ECO:0000313" key="6">
    <source>
        <dbReference type="EMBL" id="KIW05620.1"/>
    </source>
</evidence>
<dbReference type="InterPro" id="IPR036770">
    <property type="entry name" value="Ankyrin_rpt-contain_sf"/>
</dbReference>
<dbReference type="PRINTS" id="PR01415">
    <property type="entry name" value="ANKYRIN"/>
</dbReference>
<dbReference type="GO" id="GO:0004672">
    <property type="term" value="F:protein kinase activity"/>
    <property type="evidence" value="ECO:0007669"/>
    <property type="project" value="InterPro"/>
</dbReference>
<dbReference type="Gene3D" id="1.25.40.20">
    <property type="entry name" value="Ankyrin repeat-containing domain"/>
    <property type="match status" value="2"/>
</dbReference>
<dbReference type="PROSITE" id="PS50011">
    <property type="entry name" value="PROTEIN_KINASE_DOM"/>
    <property type="match status" value="1"/>
</dbReference>
<evidence type="ECO:0000256" key="1">
    <source>
        <dbReference type="ARBA" id="ARBA00022737"/>
    </source>
</evidence>
<keyword evidence="1" id="KW-0677">Repeat</keyword>
<evidence type="ECO:0000259" key="5">
    <source>
        <dbReference type="PROSITE" id="PS50011"/>
    </source>
</evidence>
<dbReference type="Pfam" id="PF00069">
    <property type="entry name" value="Pkinase"/>
    <property type="match status" value="1"/>
</dbReference>
<dbReference type="Pfam" id="PF24883">
    <property type="entry name" value="NPHP3_N"/>
    <property type="match status" value="1"/>
</dbReference>
<feature type="compositionally biased region" description="Polar residues" evidence="4">
    <location>
        <begin position="2034"/>
        <end position="2045"/>
    </location>
</feature>
<evidence type="ECO:0000256" key="3">
    <source>
        <dbReference type="PROSITE-ProRule" id="PRU00023"/>
    </source>
</evidence>
<dbReference type="SUPFAM" id="SSF52540">
    <property type="entry name" value="P-loop containing nucleoside triphosphate hydrolases"/>
    <property type="match status" value="1"/>
</dbReference>
<dbReference type="SUPFAM" id="SSF56112">
    <property type="entry name" value="Protein kinase-like (PK-like)"/>
    <property type="match status" value="1"/>
</dbReference>
<dbReference type="SUPFAM" id="SSF53474">
    <property type="entry name" value="alpha/beta-Hydrolases"/>
    <property type="match status" value="1"/>
</dbReference>
<dbReference type="InterPro" id="IPR000719">
    <property type="entry name" value="Prot_kinase_dom"/>
</dbReference>
<dbReference type="InterPro" id="IPR011009">
    <property type="entry name" value="Kinase-like_dom_sf"/>
</dbReference>
<dbReference type="Gene3D" id="3.40.50.300">
    <property type="entry name" value="P-loop containing nucleotide triphosphate hydrolases"/>
    <property type="match status" value="1"/>
</dbReference>
<feature type="repeat" description="ANK" evidence="3">
    <location>
        <begin position="1357"/>
        <end position="1390"/>
    </location>
</feature>
<dbReference type="SMART" id="SM00248">
    <property type="entry name" value="ANK"/>
    <property type="match status" value="11"/>
</dbReference>
<dbReference type="RefSeq" id="XP_016215489.1">
    <property type="nucleotide sequence ID" value="XM_016356696.1"/>
</dbReference>
<dbReference type="PANTHER" id="PTHR24198">
    <property type="entry name" value="ANKYRIN REPEAT AND PROTEIN KINASE DOMAIN-CONTAINING PROTEIN"/>
    <property type="match status" value="1"/>
</dbReference>
<reference evidence="6 7" key="1">
    <citation type="submission" date="2015-01" db="EMBL/GenBank/DDBJ databases">
        <title>The Genome Sequence of Ochroconis gallopava CBS43764.</title>
        <authorList>
            <consortium name="The Broad Institute Genomics Platform"/>
            <person name="Cuomo C."/>
            <person name="de Hoog S."/>
            <person name="Gorbushina A."/>
            <person name="Stielow B."/>
            <person name="Teixiera M."/>
            <person name="Abouelleil A."/>
            <person name="Chapman S.B."/>
            <person name="Priest M."/>
            <person name="Young S.K."/>
            <person name="Wortman J."/>
            <person name="Nusbaum C."/>
            <person name="Birren B."/>
        </authorList>
    </citation>
    <scope>NUCLEOTIDE SEQUENCE [LARGE SCALE GENOMIC DNA]</scope>
    <source>
        <strain evidence="6 7">CBS 43764</strain>
    </source>
</reference>
<gene>
    <name evidence="6" type="ORF">PV09_03491</name>
</gene>
<dbReference type="CDD" id="cd00180">
    <property type="entry name" value="PKc"/>
    <property type="match status" value="1"/>
</dbReference>
<dbReference type="EMBL" id="KN847537">
    <property type="protein sequence ID" value="KIW05620.1"/>
    <property type="molecule type" value="Genomic_DNA"/>
</dbReference>
<feature type="compositionally biased region" description="Basic and acidic residues" evidence="4">
    <location>
        <begin position="2075"/>
        <end position="2090"/>
    </location>
</feature>
<dbReference type="GeneID" id="27311464"/>
<dbReference type="PROSITE" id="PS50088">
    <property type="entry name" value="ANK_REPEAT"/>
    <property type="match status" value="5"/>
</dbReference>
<sequence length="2159" mass="242516">MDETDSYIFTDHGIRADDTASFEIDDDIYAASGSPNDHESWGLNDLLAHTGSRFEEESGWNNEVINLPQSASSKPYLSRRNRHWDIVRQTFLTPGLKLIYEPQGQLVQDCIPCDVVLIHGLGSNAISTWQSRSSNCFWPESLLPNSLPGARVMTFSYDQGSSTSSPQTFRSVANKLLLDLSSFRRDCQDRPLVWLAHSLGGFIVKAALSEARISGFGEPNLKSIEENTAGIIFFGTPHRALSSLGWMYALSKIAVFDHVEIDVLDTLKPNSTIEHLSQSFDQNLDTLRVLIYSFYETNPTTAGGMPMPITSEANALYHPSERVGFLNGDHNSMCQFENESQPGYRQVISAIKDILLNYNGPGQQHRSTSSLLRMVGIEDSPSTETKSYAMTTSETHFSKSIITEPDESRDEYQWKADRIRELFPVHKNKWTGDLPFHNSCDWIAKTEEAKAWLHGTESSDRSNLLLLSGAPGTGKSVGVRYLIEHLRKDLRNQSLSLFPRPHVLHYFHNFHTESPAAARHVFSELIAQMLDTNLSLVRHFPDDFFEKLESKKRKKDDWPAKNLLPPMDNNEAHENGDLLDDGNLSIILLSMLRDAEVSQVFLLLDGLDDLEISTSQLTLLLCEDFLTMDGKRLCFTCGIGKQAETMRLWAENRQAKVISFDRRPMDKASKRRVNTITAERSWRRSAIMSQVQTGIDDRLLYPTQWSSSYLYRNILHNTCTKFTTEQEATLFFNQLAARLSTSPDDTVEEPQAIWVLCQLLVERLSERTDPLPMITFCFIALARRPLTLDELNDFIAVVTFRLEHATTSLLDLSVETGVRATTFSSLSLPLTTARDKKLEVEQLEPRHIVDLSRWLAAELPGLVDTRQSVVTIVHQYVKDTVIRTLVDKGSREDVEGEISIVCLELTKLLQAGQHLRGSDKQTYALSEWSMHVQHAPAHSGKVNSLLQEIMDKQRDVASLWLKGARRKCPPESLDIACVLSAFNLHHNLQNLAKDVVLPDCGNVLSLPLRIAASNDALEALRFLSDERGHDIHLLDQQKRSLMFYAIWAGSTRVQGYLSTNLTSNQEAAPAVIQALATKGNLTGIPNTLLARADFQSKVMRSAAFEGNFGLIDVFIKRFKLNFTTLQSTLEDAVRGQHKSVVEKLLTIFEQQKILGEKMVKLGESLRLAAKRANIELVELLLEHRADSNDQSPRKVSALHYGAQSGKIQLVNILVRAGAYRSRPDGKGRTPLHWAAERGHTSVVEYLITTSDKGDNNGQTALHLACACGSFPTVRKLLDYGSSVNKRDFQKRTSLHVAARTGAVDLVKMLLDEGADPELLTASKRTPLHEAASGGWAEVAEAILAVGPSELVDKVDVFQKTALHYACANKRSATLIGLLLDHHANILAEDKLKRLPIHYGAAEGTAEMVKLLLPYGRDSTDFFNMTPLNYAAKNAKPEIIKVLLDSALSELPDNVSSKVAHERVVSMLTASNNNAKMSFHYAAEHRDPETFQELANYFWLNRGMHAAEEELSVWREQWLRILNIPDARDNTVRRRAEMNPKLLDFLHHVEPRVYGAERHHSTKPVASYLSKKITWRFPVNFAVSKTRKNHYILPPGIQFPLKKLASLPSSQRRSVLCAYQSTEECRWNDTIAIKTIPLQQSRLAVASYSAQFEILESLHHNHISAILATYEQGLVFGMVIFPVAAWNLETYLQHISKFNSRQTIRRGEVPAIHPFVRHLRGFFSCLLNAMRYIHENAKRHNDIKPSKILIDVHHNVLFADLSVYHHDTRLDGEWVNSDDVFESTDIPQRFKPPEVSEMSEDRRHGFAGDVFALGCIFFEMLSVIMHQRMDYAQTSRRNSIRDSKKVHQHTIFLYRNHVDDLKLCLDQLKEQRDELIYSGAKDLECFTDSVFDAVKMMISEDVHVRDRLDLAELEDLFHGVGVNICTLCKTSSKSKSGDHLFPSSFEQTVHRSYTSETTLSLQLTPESDNSESADVQEMSHVRMPIRAHDNHNIDVSESKVTESLASTHGLAEVVASNGSDMGENGRGKFLEALTTSSHPSQSSNGVGEQISGPPPQYKNREEFVDYKGGFKEHAGDAAFKHTSPDPGKQTRPDAPASGTSVHAETAVSSDQLPLPEAVDRPSGTDFGTHQLDKGRSRSSDSRSSPSRLKLVKRLSRILKK</sequence>
<protein>
    <recommendedName>
        <fullName evidence="5">Protein kinase domain-containing protein</fullName>
    </recommendedName>
</protein>